<proteinExistence type="predicted"/>
<reference evidence="2 3" key="1">
    <citation type="submission" date="2020-02" db="EMBL/GenBank/DDBJ databases">
        <title>The WGS of Modestobacter muralis DSM 100205.</title>
        <authorList>
            <person name="Jiang Z."/>
        </authorList>
    </citation>
    <scope>NUCLEOTIDE SEQUENCE [LARGE SCALE GENOMIC DNA]</scope>
    <source>
        <strain evidence="2 3">DSM 100205</strain>
    </source>
</reference>
<evidence type="ECO:0000313" key="3">
    <source>
        <dbReference type="Proteomes" id="UP000471152"/>
    </source>
</evidence>
<evidence type="ECO:0000256" key="1">
    <source>
        <dbReference type="SAM" id="MobiDB-lite"/>
    </source>
</evidence>
<dbReference type="AlphaFoldDB" id="A0A6P0HE71"/>
<dbReference type="RefSeq" id="WP_163613342.1">
    <property type="nucleotide sequence ID" value="NZ_JAAGWB010000071.1"/>
</dbReference>
<dbReference type="EMBL" id="JAAGWB010000071">
    <property type="protein sequence ID" value="NEN53486.1"/>
    <property type="molecule type" value="Genomic_DNA"/>
</dbReference>
<comment type="caution">
    <text evidence="2">The sequence shown here is derived from an EMBL/GenBank/DDBJ whole genome shotgun (WGS) entry which is preliminary data.</text>
</comment>
<feature type="compositionally biased region" description="Basic and acidic residues" evidence="1">
    <location>
        <begin position="7"/>
        <end position="20"/>
    </location>
</feature>
<gene>
    <name evidence="2" type="ORF">G3R41_21525</name>
</gene>
<sequence length="119" mass="12835">MAFGRQRSAEEEPDKAKAIPEAESQPIVQAATQARAAGRRIFTCAVTVGSSTGSGIGLGAGRIKRRDAGPLIEEIESLGWRLERLDHVWEQTEHTTAMHAAVIKGITVAHMQFRIADSA</sequence>
<organism evidence="2 3">
    <name type="scientific">Modestobacter muralis</name>
    <dbReference type="NCBI Taxonomy" id="1608614"/>
    <lineage>
        <taxon>Bacteria</taxon>
        <taxon>Bacillati</taxon>
        <taxon>Actinomycetota</taxon>
        <taxon>Actinomycetes</taxon>
        <taxon>Geodermatophilales</taxon>
        <taxon>Geodermatophilaceae</taxon>
        <taxon>Modestobacter</taxon>
    </lineage>
</organism>
<name>A0A6P0HE71_9ACTN</name>
<dbReference type="Proteomes" id="UP000471152">
    <property type="component" value="Unassembled WGS sequence"/>
</dbReference>
<evidence type="ECO:0000313" key="2">
    <source>
        <dbReference type="EMBL" id="NEN53486.1"/>
    </source>
</evidence>
<protein>
    <submittedName>
        <fullName evidence="2">Uncharacterized protein</fullName>
    </submittedName>
</protein>
<accession>A0A6P0HE71</accession>
<feature type="region of interest" description="Disordered" evidence="1">
    <location>
        <begin position="1"/>
        <end position="24"/>
    </location>
</feature>